<accession>A0ABY0TE04</accession>
<evidence type="ECO:0000313" key="3">
    <source>
        <dbReference type="Proteomes" id="UP000183471"/>
    </source>
</evidence>
<organism evidence="2 3">
    <name type="scientific">Nitrosospira multiformis</name>
    <dbReference type="NCBI Taxonomy" id="1231"/>
    <lineage>
        <taxon>Bacteria</taxon>
        <taxon>Pseudomonadati</taxon>
        <taxon>Pseudomonadota</taxon>
        <taxon>Betaproteobacteria</taxon>
        <taxon>Nitrosomonadales</taxon>
        <taxon>Nitrosomonadaceae</taxon>
        <taxon>Nitrosospira</taxon>
    </lineage>
</organism>
<sequence length="282" mass="29707">MAKLTRSIASLSWIDPITGLPEVDENGEPGYSLTRENIAAGRIYRFANFLEAEVELDKGALRNPRFTSESGMYRGPSFGKLASAPVGKVGKRIIVLSQSILFRQIVGCRTESPEKIGSVGGAAVGVGAGAWVGAKSGAAIGSIGGVPGAIAVAAIGAGIGGTTGYLVGKEVAEYAMAFPPIWTELEMTIHSDGTTSQQVISHSLFPSVTFYLLLKDRIYNRIGLSYDGVANLDRWKKNGWKLTPMINRNGAAAGNPWGMEDPGPELGGGKLRTQCPSGYDCP</sequence>
<protein>
    <recommendedName>
        <fullName evidence="1">Glycine zipper domain-containing protein</fullName>
    </recommendedName>
</protein>
<dbReference type="InterPro" id="IPR039567">
    <property type="entry name" value="Gly-zipper"/>
</dbReference>
<comment type="caution">
    <text evidence="2">The sequence shown here is derived from an EMBL/GenBank/DDBJ whole genome shotgun (WGS) entry which is preliminary data.</text>
</comment>
<dbReference type="Pfam" id="PF13488">
    <property type="entry name" value="Gly-zipper_Omp"/>
    <property type="match status" value="1"/>
</dbReference>
<evidence type="ECO:0000313" key="2">
    <source>
        <dbReference type="EMBL" id="SDQ67943.1"/>
    </source>
</evidence>
<keyword evidence="3" id="KW-1185">Reference proteome</keyword>
<dbReference type="EMBL" id="FNKY01000001">
    <property type="protein sequence ID" value="SDQ67943.1"/>
    <property type="molecule type" value="Genomic_DNA"/>
</dbReference>
<gene>
    <name evidence="2" type="ORF">SAMN05216402_1822</name>
</gene>
<reference evidence="2 3" key="1">
    <citation type="submission" date="2016-10" db="EMBL/GenBank/DDBJ databases">
        <authorList>
            <person name="Varghese N."/>
            <person name="Submissions S."/>
        </authorList>
    </citation>
    <scope>NUCLEOTIDE SEQUENCE [LARGE SCALE GENOMIC DNA]</scope>
    <source>
        <strain evidence="2 3">Nl1</strain>
    </source>
</reference>
<dbReference type="RefSeq" id="WP_074632018.1">
    <property type="nucleotide sequence ID" value="NZ_FNKY01000001.1"/>
</dbReference>
<proteinExistence type="predicted"/>
<name>A0ABY0TE04_9PROT</name>
<evidence type="ECO:0000259" key="1">
    <source>
        <dbReference type="Pfam" id="PF13488"/>
    </source>
</evidence>
<feature type="domain" description="Glycine zipper" evidence="1">
    <location>
        <begin position="129"/>
        <end position="173"/>
    </location>
</feature>
<dbReference type="Proteomes" id="UP000183471">
    <property type="component" value="Unassembled WGS sequence"/>
</dbReference>